<keyword evidence="1" id="KW-0812">Transmembrane</keyword>
<organism evidence="2 3">
    <name type="scientific">Paracoccus marcusii</name>
    <dbReference type="NCBI Taxonomy" id="59779"/>
    <lineage>
        <taxon>Bacteria</taxon>
        <taxon>Pseudomonadati</taxon>
        <taxon>Pseudomonadota</taxon>
        <taxon>Alphaproteobacteria</taxon>
        <taxon>Rhodobacterales</taxon>
        <taxon>Paracoccaceae</taxon>
        <taxon>Paracoccus</taxon>
    </lineage>
</organism>
<keyword evidence="1" id="KW-1133">Transmembrane helix</keyword>
<evidence type="ECO:0000313" key="2">
    <source>
        <dbReference type="EMBL" id="WDA14045.1"/>
    </source>
</evidence>
<evidence type="ECO:0000256" key="1">
    <source>
        <dbReference type="SAM" id="Phobius"/>
    </source>
</evidence>
<name>A0ABY7UVU5_9RHOB</name>
<evidence type="ECO:0000313" key="3">
    <source>
        <dbReference type="Proteomes" id="UP001216899"/>
    </source>
</evidence>
<accession>A0ABY7UVU5</accession>
<dbReference type="RefSeq" id="WP_164871395.1">
    <property type="nucleotide sequence ID" value="NZ_CANMMQ010000010.1"/>
</dbReference>
<proteinExistence type="predicted"/>
<dbReference type="Proteomes" id="UP001216899">
    <property type="component" value="Chromosome"/>
</dbReference>
<protein>
    <submittedName>
        <fullName evidence="2">Uncharacterized protein</fullName>
    </submittedName>
</protein>
<dbReference type="GeneID" id="97048926"/>
<feature type="transmembrane region" description="Helical" evidence="1">
    <location>
        <begin position="28"/>
        <end position="47"/>
    </location>
</feature>
<reference evidence="2 3" key="1">
    <citation type="submission" date="2023-02" db="EMBL/GenBank/DDBJ databases">
        <title>Whole genome sequenc of Paracoccus marcusii MBLB0836.</title>
        <authorList>
            <person name="Seo M.-J."/>
            <person name="Cho E.-S."/>
            <person name="Hwang C.Y."/>
        </authorList>
    </citation>
    <scope>NUCLEOTIDE SEQUENCE [LARGE SCALE GENOMIC DNA]</scope>
    <source>
        <strain evidence="2 3">MBLB0836</strain>
    </source>
</reference>
<gene>
    <name evidence="2" type="ORF">PRL19_07275</name>
</gene>
<keyword evidence="3" id="KW-1185">Reference proteome</keyword>
<dbReference type="EMBL" id="CP117466">
    <property type="protein sequence ID" value="WDA14045.1"/>
    <property type="molecule type" value="Genomic_DNA"/>
</dbReference>
<keyword evidence="1" id="KW-0472">Membrane</keyword>
<sequence length="57" mass="5965">MPLTHFLALIAVTILAAAVTLWAGLSAGVPPIAFLLLALSGAVLVHLNNRDRHDHDG</sequence>